<proteinExistence type="predicted"/>
<feature type="region of interest" description="Disordered" evidence="1">
    <location>
        <begin position="161"/>
        <end position="227"/>
    </location>
</feature>
<evidence type="ECO:0000313" key="2">
    <source>
        <dbReference type="EMBL" id="KAJ3558080.1"/>
    </source>
</evidence>
<protein>
    <submittedName>
        <fullName evidence="2">Uncharacterized protein</fullName>
    </submittedName>
</protein>
<keyword evidence="3" id="KW-1185">Reference proteome</keyword>
<accession>A0AAD5VGW4</accession>
<name>A0AAD5VGW4_9AGAR</name>
<reference evidence="2" key="1">
    <citation type="submission" date="2022-07" db="EMBL/GenBank/DDBJ databases">
        <title>Genome Sequence of Leucocoprinus birnbaumii.</title>
        <authorList>
            <person name="Buettner E."/>
        </authorList>
    </citation>
    <scope>NUCLEOTIDE SEQUENCE</scope>
    <source>
        <strain evidence="2">VT141</strain>
    </source>
</reference>
<evidence type="ECO:0000313" key="3">
    <source>
        <dbReference type="Proteomes" id="UP001213000"/>
    </source>
</evidence>
<organism evidence="2 3">
    <name type="scientific">Leucocoprinus birnbaumii</name>
    <dbReference type="NCBI Taxonomy" id="56174"/>
    <lineage>
        <taxon>Eukaryota</taxon>
        <taxon>Fungi</taxon>
        <taxon>Dikarya</taxon>
        <taxon>Basidiomycota</taxon>
        <taxon>Agaricomycotina</taxon>
        <taxon>Agaricomycetes</taxon>
        <taxon>Agaricomycetidae</taxon>
        <taxon>Agaricales</taxon>
        <taxon>Agaricineae</taxon>
        <taxon>Agaricaceae</taxon>
        <taxon>Leucocoprinus</taxon>
    </lineage>
</organism>
<evidence type="ECO:0000256" key="1">
    <source>
        <dbReference type="SAM" id="MobiDB-lite"/>
    </source>
</evidence>
<dbReference type="Proteomes" id="UP001213000">
    <property type="component" value="Unassembled WGS sequence"/>
</dbReference>
<sequence length="433" mass="47485">MTTTLPPYQVLVDSVHVDPESRDQFGNLVPAHFDTVLAKFNPTCAGSAGTKGYCVAQVWCVFTLPEAALLTWFPHGCQFRYFTYIKWFTPFSASQLNPASQLYKISQWIEDGKRKAGIILVDYITQSIHLIPKFGPITYVKKPTTHCLNTVDSRSLQLIKKMAPKPEPTSQRKRIRIQAPRRTPVHPRPRTYSTLEASNTSATKSETEAEAAGTKNATGGDTSVTESETEVEVVLEASDSSVTETVPVAINPSTKRVFTSAELKAIQHAQHWELIRSCNQQYALIFDSLRVARAELHASNSAYTQLVSAIQTVLVAAPNPPALLIKQEPDTIDTTLCSSSPHPATSTLVIPPADIVSFSSPDPQSKAKTLTSPLKHCKLDHSPKPVLLNAHIAQATKTEPRSPRISQVVRTEPLIPQVTAKRGKKHNRGSGDA</sequence>
<gene>
    <name evidence="2" type="ORF">NP233_g11582</name>
</gene>
<comment type="caution">
    <text evidence="2">The sequence shown here is derived from an EMBL/GenBank/DDBJ whole genome shotgun (WGS) entry which is preliminary data.</text>
</comment>
<feature type="compositionally biased region" description="Low complexity" evidence="1">
    <location>
        <begin position="196"/>
        <end position="214"/>
    </location>
</feature>
<dbReference type="AlphaFoldDB" id="A0AAD5VGW4"/>
<dbReference type="EMBL" id="JANIEX010001424">
    <property type="protein sequence ID" value="KAJ3558080.1"/>
    <property type="molecule type" value="Genomic_DNA"/>
</dbReference>